<evidence type="ECO:0000313" key="1">
    <source>
        <dbReference type="EMBL" id="KKN04623.1"/>
    </source>
</evidence>
<dbReference type="AlphaFoldDB" id="A0A0F9QH23"/>
<comment type="caution">
    <text evidence="1">The sequence shown here is derived from an EMBL/GenBank/DDBJ whole genome shotgun (WGS) entry which is preliminary data.</text>
</comment>
<reference evidence="1" key="1">
    <citation type="journal article" date="2015" name="Nature">
        <title>Complex archaea that bridge the gap between prokaryotes and eukaryotes.</title>
        <authorList>
            <person name="Spang A."/>
            <person name="Saw J.H."/>
            <person name="Jorgensen S.L."/>
            <person name="Zaremba-Niedzwiedzka K."/>
            <person name="Martijn J."/>
            <person name="Lind A.E."/>
            <person name="van Eijk R."/>
            <person name="Schleper C."/>
            <person name="Guy L."/>
            <person name="Ettema T.J."/>
        </authorList>
    </citation>
    <scope>NUCLEOTIDE SEQUENCE</scope>
</reference>
<feature type="non-terminal residue" evidence="1">
    <location>
        <position position="1"/>
    </location>
</feature>
<proteinExistence type="predicted"/>
<sequence length="48" mass="5636">REFNVTLETWWPGTGKLIVKQFMKGVHDRINLKSKIQSDESINKNTFT</sequence>
<name>A0A0F9QH23_9ZZZZ</name>
<protein>
    <submittedName>
        <fullName evidence="1">Uncharacterized protein</fullName>
    </submittedName>
</protein>
<gene>
    <name evidence="1" type="ORF">LCGC14_1095680</name>
</gene>
<organism evidence="1">
    <name type="scientific">marine sediment metagenome</name>
    <dbReference type="NCBI Taxonomy" id="412755"/>
    <lineage>
        <taxon>unclassified sequences</taxon>
        <taxon>metagenomes</taxon>
        <taxon>ecological metagenomes</taxon>
    </lineage>
</organism>
<dbReference type="EMBL" id="LAZR01004897">
    <property type="protein sequence ID" value="KKN04623.1"/>
    <property type="molecule type" value="Genomic_DNA"/>
</dbReference>
<accession>A0A0F9QH23</accession>